<dbReference type="Pfam" id="PF20152">
    <property type="entry name" value="DUF6534"/>
    <property type="match status" value="1"/>
</dbReference>
<dbReference type="InterPro" id="IPR045339">
    <property type="entry name" value="DUF6534"/>
</dbReference>
<proteinExistence type="predicted"/>
<keyword evidence="1" id="KW-1133">Transmembrane helix</keyword>
<protein>
    <recommendedName>
        <fullName evidence="2">DUF6534 domain-containing protein</fullName>
    </recommendedName>
</protein>
<dbReference type="GeneID" id="20673402"/>
<dbReference type="InParanoid" id="W4KCK7"/>
<dbReference type="AlphaFoldDB" id="W4KCK7"/>
<evidence type="ECO:0000313" key="4">
    <source>
        <dbReference type="Proteomes" id="UP000030671"/>
    </source>
</evidence>
<organism evidence="3 4">
    <name type="scientific">Heterobasidion irregulare (strain TC 32-1)</name>
    <dbReference type="NCBI Taxonomy" id="747525"/>
    <lineage>
        <taxon>Eukaryota</taxon>
        <taxon>Fungi</taxon>
        <taxon>Dikarya</taxon>
        <taxon>Basidiomycota</taxon>
        <taxon>Agaricomycotina</taxon>
        <taxon>Agaricomycetes</taxon>
        <taxon>Russulales</taxon>
        <taxon>Bondarzewiaceae</taxon>
        <taxon>Heterobasidion</taxon>
        <taxon>Heterobasidion annosum species complex</taxon>
    </lineage>
</organism>
<evidence type="ECO:0000313" key="3">
    <source>
        <dbReference type="EMBL" id="ETW83513.1"/>
    </source>
</evidence>
<dbReference type="EMBL" id="KI925457">
    <property type="protein sequence ID" value="ETW83513.1"/>
    <property type="molecule type" value="Genomic_DNA"/>
</dbReference>
<dbReference type="RefSeq" id="XP_009545758.1">
    <property type="nucleotide sequence ID" value="XM_009547463.1"/>
</dbReference>
<accession>W4KCK7</accession>
<keyword evidence="1" id="KW-0812">Transmembrane</keyword>
<evidence type="ECO:0000256" key="1">
    <source>
        <dbReference type="SAM" id="Phobius"/>
    </source>
</evidence>
<dbReference type="KEGG" id="hir:HETIRDRAFT_417403"/>
<dbReference type="Proteomes" id="UP000030671">
    <property type="component" value="Unassembled WGS sequence"/>
</dbReference>
<name>W4KCK7_HETIT</name>
<sequence length="154" mass="17502">MIYHLHNSRTQIERTNRAINLLITYALNTCIAHNVTPCSPSHNLTLYRLDHVCRVFAVTTLITFLTLHHSLLFSAFCFILVRLYLCSFMSSLNSRRFVRHELNGRHDEMITLSRYTVGEALRAQAAVGKSVISHTGSEYSSSRLHHADIISTGD</sequence>
<evidence type="ECO:0000259" key="2">
    <source>
        <dbReference type="Pfam" id="PF20152"/>
    </source>
</evidence>
<gene>
    <name evidence="3" type="ORF">HETIRDRAFT_417403</name>
</gene>
<feature type="transmembrane region" description="Helical" evidence="1">
    <location>
        <begin position="55"/>
        <end position="85"/>
    </location>
</feature>
<keyword evidence="4" id="KW-1185">Reference proteome</keyword>
<keyword evidence="1" id="KW-0472">Membrane</keyword>
<dbReference type="HOGENOM" id="CLU_142978_0_0_1"/>
<feature type="domain" description="DUF6534" evidence="2">
    <location>
        <begin position="1"/>
        <end position="96"/>
    </location>
</feature>
<reference evidence="3 4" key="1">
    <citation type="journal article" date="2012" name="New Phytol.">
        <title>Insight into trade-off between wood decay and parasitism from the genome of a fungal forest pathogen.</title>
        <authorList>
            <person name="Olson A."/>
            <person name="Aerts A."/>
            <person name="Asiegbu F."/>
            <person name="Belbahri L."/>
            <person name="Bouzid O."/>
            <person name="Broberg A."/>
            <person name="Canback B."/>
            <person name="Coutinho P.M."/>
            <person name="Cullen D."/>
            <person name="Dalman K."/>
            <person name="Deflorio G."/>
            <person name="van Diepen L.T."/>
            <person name="Dunand C."/>
            <person name="Duplessis S."/>
            <person name="Durling M."/>
            <person name="Gonthier P."/>
            <person name="Grimwood J."/>
            <person name="Fossdal C.G."/>
            <person name="Hansson D."/>
            <person name="Henrissat B."/>
            <person name="Hietala A."/>
            <person name="Himmelstrand K."/>
            <person name="Hoffmeister D."/>
            <person name="Hogberg N."/>
            <person name="James T.Y."/>
            <person name="Karlsson M."/>
            <person name="Kohler A."/>
            <person name="Kues U."/>
            <person name="Lee Y.H."/>
            <person name="Lin Y.C."/>
            <person name="Lind M."/>
            <person name="Lindquist E."/>
            <person name="Lombard V."/>
            <person name="Lucas S."/>
            <person name="Lunden K."/>
            <person name="Morin E."/>
            <person name="Murat C."/>
            <person name="Park J."/>
            <person name="Raffaello T."/>
            <person name="Rouze P."/>
            <person name="Salamov A."/>
            <person name="Schmutz J."/>
            <person name="Solheim H."/>
            <person name="Stahlberg J."/>
            <person name="Velez H."/>
            <person name="de Vries R.P."/>
            <person name="Wiebenga A."/>
            <person name="Woodward S."/>
            <person name="Yakovlev I."/>
            <person name="Garbelotto M."/>
            <person name="Martin F."/>
            <person name="Grigoriev I.V."/>
            <person name="Stenlid J."/>
        </authorList>
    </citation>
    <scope>NUCLEOTIDE SEQUENCE [LARGE SCALE GENOMIC DNA]</scope>
    <source>
        <strain evidence="3 4">TC 32-1</strain>
    </source>
</reference>